<dbReference type="GO" id="GO:0003676">
    <property type="term" value="F:nucleic acid binding"/>
    <property type="evidence" value="ECO:0007669"/>
    <property type="project" value="InterPro"/>
</dbReference>
<keyword evidence="8" id="KW-1185">Reference proteome</keyword>
<evidence type="ECO:0000313" key="7">
    <source>
        <dbReference type="EMBL" id="RNA10958.1"/>
    </source>
</evidence>
<feature type="domain" description="CCHC-type" evidence="6">
    <location>
        <begin position="163"/>
        <end position="177"/>
    </location>
</feature>
<dbReference type="SUPFAM" id="SSF50630">
    <property type="entry name" value="Acid proteases"/>
    <property type="match status" value="1"/>
</dbReference>
<dbReference type="CDD" id="cd00303">
    <property type="entry name" value="retropepsin_like"/>
    <property type="match status" value="1"/>
</dbReference>
<dbReference type="PANTHER" id="PTHR12917:SF1">
    <property type="entry name" value="AT13091P"/>
    <property type="match status" value="1"/>
</dbReference>
<comment type="similarity">
    <text evidence="1">Belongs to the DDI1 family.</text>
</comment>
<keyword evidence="4" id="KW-0378">Hydrolase</keyword>
<evidence type="ECO:0000256" key="3">
    <source>
        <dbReference type="ARBA" id="ARBA00022750"/>
    </source>
</evidence>
<dbReference type="Proteomes" id="UP000276133">
    <property type="component" value="Unassembled WGS sequence"/>
</dbReference>
<dbReference type="PROSITE" id="PS00141">
    <property type="entry name" value="ASP_PROTEASE"/>
    <property type="match status" value="1"/>
</dbReference>
<dbReference type="InterPro" id="IPR036875">
    <property type="entry name" value="Znf_CCHC_sf"/>
</dbReference>
<accession>A0A3M7QJ21</accession>
<dbReference type="PANTHER" id="PTHR12917">
    <property type="entry name" value="ASPARTYL PROTEASE DDI-RELATED"/>
    <property type="match status" value="1"/>
</dbReference>
<evidence type="ECO:0000256" key="2">
    <source>
        <dbReference type="ARBA" id="ARBA00022670"/>
    </source>
</evidence>
<dbReference type="STRING" id="10195.A0A3M7QJ21"/>
<name>A0A3M7QJ21_BRAPC</name>
<evidence type="ECO:0000313" key="8">
    <source>
        <dbReference type="Proteomes" id="UP000276133"/>
    </source>
</evidence>
<dbReference type="PROSITE" id="PS50158">
    <property type="entry name" value="ZF_CCHC"/>
    <property type="match status" value="1"/>
</dbReference>
<dbReference type="OrthoDB" id="420169at2759"/>
<gene>
    <name evidence="7" type="ORF">BpHYR1_040181</name>
</gene>
<comment type="caution">
    <text evidence="7">The sequence shown here is derived from an EMBL/GenBank/DDBJ whole genome shotgun (WGS) entry which is preliminary data.</text>
</comment>
<dbReference type="SUPFAM" id="SSF57756">
    <property type="entry name" value="Retrovirus zinc finger-like domains"/>
    <property type="match status" value="1"/>
</dbReference>
<sequence>MIIDKMDRSKNIAYLQELFNRTQKNGESVDDYSRTLKKVYIKEFKASMSEDANKALLGRFRTGIIPEIQSIMCTTEPKNYDEAVEMANKIKRSLELKIDTMNINRVDNDQFRGISESKDYSTKTWTGLRKSDISPFRNGRNFKIEKQRYEGSSNNWSELAHKKCYSCQRYGHLAKYCDFKTRKQSLSSRILTALDNNEQTPRQTTATYVKIKINGKNITAALDSGAAKTMISSSLARLIKANPLQNNNRTKWITANGGKLVSKGEIFTRICFGNHSFIQKCEVIDNLASDMLLGTDMLLEQEALIDYRNKQLCFGRTKLPLIIESKQKWKTLLIDDKEFFSISMDKWSKAEAFSITKQNDIAKLQSEDKNLKNILKRIDNNGNFNRYSKKYHSKIMLPEELIPNILQDFYKNENCKTNIKDYLKTRSNGTRDNKNFDRKKDFQSEKGNKIPGYEQCYNLSKVKSRNMACYGANQYEKTDNNSLRDLGSFETENMSFLNIES</sequence>
<keyword evidence="5" id="KW-0863">Zinc-finger</keyword>
<organism evidence="7 8">
    <name type="scientific">Brachionus plicatilis</name>
    <name type="common">Marine rotifer</name>
    <name type="synonym">Brachionus muelleri</name>
    <dbReference type="NCBI Taxonomy" id="10195"/>
    <lineage>
        <taxon>Eukaryota</taxon>
        <taxon>Metazoa</taxon>
        <taxon>Spiralia</taxon>
        <taxon>Gnathifera</taxon>
        <taxon>Rotifera</taxon>
        <taxon>Eurotatoria</taxon>
        <taxon>Monogononta</taxon>
        <taxon>Pseudotrocha</taxon>
        <taxon>Ploima</taxon>
        <taxon>Brachionidae</taxon>
        <taxon>Brachionus</taxon>
    </lineage>
</organism>
<dbReference type="Pfam" id="PF13975">
    <property type="entry name" value="gag-asp_proteas"/>
    <property type="match status" value="1"/>
</dbReference>
<dbReference type="GO" id="GO:0006508">
    <property type="term" value="P:proteolysis"/>
    <property type="evidence" value="ECO:0007669"/>
    <property type="project" value="UniProtKB-KW"/>
</dbReference>
<keyword evidence="3" id="KW-0064">Aspartyl protease</keyword>
<evidence type="ECO:0000256" key="4">
    <source>
        <dbReference type="ARBA" id="ARBA00022801"/>
    </source>
</evidence>
<protein>
    <submittedName>
        <fullName evidence="7">KRAB-A domain-containing</fullName>
    </submittedName>
</protein>
<dbReference type="GO" id="GO:0008270">
    <property type="term" value="F:zinc ion binding"/>
    <property type="evidence" value="ECO:0007669"/>
    <property type="project" value="UniProtKB-KW"/>
</dbReference>
<evidence type="ECO:0000259" key="6">
    <source>
        <dbReference type="PROSITE" id="PS50158"/>
    </source>
</evidence>
<dbReference type="Gene3D" id="2.40.70.10">
    <property type="entry name" value="Acid Proteases"/>
    <property type="match status" value="1"/>
</dbReference>
<dbReference type="EMBL" id="REGN01006081">
    <property type="protein sequence ID" value="RNA10958.1"/>
    <property type="molecule type" value="Genomic_DNA"/>
</dbReference>
<reference evidence="7 8" key="1">
    <citation type="journal article" date="2018" name="Sci. Rep.">
        <title>Genomic signatures of local adaptation to the degree of environmental predictability in rotifers.</title>
        <authorList>
            <person name="Franch-Gras L."/>
            <person name="Hahn C."/>
            <person name="Garcia-Roger E.M."/>
            <person name="Carmona M.J."/>
            <person name="Serra M."/>
            <person name="Gomez A."/>
        </authorList>
    </citation>
    <scope>NUCLEOTIDE SEQUENCE [LARGE SCALE GENOMIC DNA]</scope>
    <source>
        <strain evidence="7">HYR1</strain>
    </source>
</reference>
<dbReference type="GO" id="GO:0004190">
    <property type="term" value="F:aspartic-type endopeptidase activity"/>
    <property type="evidence" value="ECO:0007669"/>
    <property type="project" value="UniProtKB-KW"/>
</dbReference>
<keyword evidence="5" id="KW-0479">Metal-binding</keyword>
<proteinExistence type="inferred from homology"/>
<dbReference type="InterPro" id="IPR001878">
    <property type="entry name" value="Znf_CCHC"/>
</dbReference>
<dbReference type="InterPro" id="IPR021109">
    <property type="entry name" value="Peptidase_aspartic_dom_sf"/>
</dbReference>
<dbReference type="InterPro" id="IPR001969">
    <property type="entry name" value="Aspartic_peptidase_AS"/>
</dbReference>
<evidence type="ECO:0000256" key="5">
    <source>
        <dbReference type="PROSITE-ProRule" id="PRU00047"/>
    </source>
</evidence>
<dbReference type="AlphaFoldDB" id="A0A3M7QJ21"/>
<keyword evidence="5" id="KW-0862">Zinc</keyword>
<evidence type="ECO:0000256" key="1">
    <source>
        <dbReference type="ARBA" id="ARBA00009136"/>
    </source>
</evidence>
<keyword evidence="2" id="KW-0645">Protease</keyword>
<dbReference type="Gene3D" id="4.10.60.10">
    <property type="entry name" value="Zinc finger, CCHC-type"/>
    <property type="match status" value="1"/>
</dbReference>